<dbReference type="InterPro" id="IPR006182">
    <property type="entry name" value="FliF_N_dom"/>
</dbReference>
<evidence type="ECO:0000256" key="6">
    <source>
        <dbReference type="ARBA" id="ARBA00023237"/>
    </source>
</evidence>
<dbReference type="Proteomes" id="UP000663929">
    <property type="component" value="Chromosome"/>
</dbReference>
<name>A0A8A4TQ63_SULCO</name>
<evidence type="ECO:0000259" key="9">
    <source>
        <dbReference type="Pfam" id="PF01514"/>
    </source>
</evidence>
<evidence type="ECO:0000256" key="4">
    <source>
        <dbReference type="ARBA" id="ARBA00023136"/>
    </source>
</evidence>
<keyword evidence="7 10" id="KW-0449">Lipoprotein</keyword>
<evidence type="ECO:0000313" key="11">
    <source>
        <dbReference type="Proteomes" id="UP000663929"/>
    </source>
</evidence>
<dbReference type="InterPro" id="IPR003282">
    <property type="entry name" value="T3SS_SctJ"/>
</dbReference>
<dbReference type="RefSeq" id="WP_237381261.1">
    <property type="nucleotide sequence ID" value="NZ_CP071793.1"/>
</dbReference>
<dbReference type="NCBIfam" id="TIGR02544">
    <property type="entry name" value="III_secr_YscJ"/>
    <property type="match status" value="1"/>
</dbReference>
<comment type="subcellular location">
    <subcellularLocation>
        <location evidence="1">Cell outer membrane</location>
        <topology evidence="1">Lipid-anchor</topology>
    </subcellularLocation>
</comment>
<comment type="similarity">
    <text evidence="2">Belongs to the YscJ lipoprotein family.</text>
</comment>
<sequence>MKHQEPHHHRSSTFFRRLRPWLTAVLVLLLCTACKVELYSNLGEQEANEMLAILLRNGISCQKVPGSEETYVLHVDEKKIAESVDLLKSLGYPKAEFATMGKVFKKEGLISSPLEERIRFIYALSQELSGTIAEIDGVLSSRVHIVLPENNPLSDNLTPSSASVFIKYREDSNVTASVPQIKKLVVNSIEGLTYDKVTVALFPAQVVIAEEGPAMKQVLGIPVAADAVTTLWTVLGVLIVLFLAAAGAAGYLFHRQKKGETAPELTEAGANA</sequence>
<protein>
    <submittedName>
        <fullName evidence="10">Type III secretion inner membrane ring lipoprotein SctJ</fullName>
    </submittedName>
</protein>
<keyword evidence="8" id="KW-1133">Transmembrane helix</keyword>
<evidence type="ECO:0000256" key="7">
    <source>
        <dbReference type="ARBA" id="ARBA00023288"/>
    </source>
</evidence>
<dbReference type="Gene3D" id="3.30.300.30">
    <property type="match status" value="1"/>
</dbReference>
<dbReference type="PRINTS" id="PR01338">
    <property type="entry name" value="TYPE3OMKPROT"/>
</dbReference>
<feature type="domain" description="Flagellar M-ring N-terminal" evidence="9">
    <location>
        <begin position="36"/>
        <end position="200"/>
    </location>
</feature>
<dbReference type="GO" id="GO:0009279">
    <property type="term" value="C:cell outer membrane"/>
    <property type="evidence" value="ECO:0007669"/>
    <property type="project" value="UniProtKB-SubCell"/>
</dbReference>
<accession>A0A8A4TQ63</accession>
<keyword evidence="11" id="KW-1185">Reference proteome</keyword>
<dbReference type="PANTHER" id="PTHR30046">
    <property type="entry name" value="FLAGELLAR M-RING PROTEIN"/>
    <property type="match status" value="1"/>
</dbReference>
<evidence type="ECO:0000256" key="1">
    <source>
        <dbReference type="ARBA" id="ARBA00004459"/>
    </source>
</evidence>
<proteinExistence type="inferred from homology"/>
<dbReference type="EMBL" id="CP071793">
    <property type="protein sequence ID" value="QTD51128.1"/>
    <property type="molecule type" value="Genomic_DNA"/>
</dbReference>
<dbReference type="Pfam" id="PF01514">
    <property type="entry name" value="YscJ_FliF"/>
    <property type="match status" value="1"/>
</dbReference>
<dbReference type="InterPro" id="IPR043427">
    <property type="entry name" value="YscJ/FliF"/>
</dbReference>
<keyword evidence="4 8" id="KW-0472">Membrane</keyword>
<reference evidence="10" key="1">
    <citation type="submission" date="2021-03" db="EMBL/GenBank/DDBJ databases">
        <title>Acanthopleuribacteraceae sp. M133.</title>
        <authorList>
            <person name="Wang G."/>
        </authorList>
    </citation>
    <scope>NUCLEOTIDE SEQUENCE</scope>
    <source>
        <strain evidence="10">M133</strain>
    </source>
</reference>
<dbReference type="GO" id="GO:0009306">
    <property type="term" value="P:protein secretion"/>
    <property type="evidence" value="ECO:0007669"/>
    <property type="project" value="InterPro"/>
</dbReference>
<feature type="transmembrane region" description="Helical" evidence="8">
    <location>
        <begin position="231"/>
        <end position="253"/>
    </location>
</feature>
<keyword evidence="5" id="KW-0564">Palmitate</keyword>
<evidence type="ECO:0000256" key="2">
    <source>
        <dbReference type="ARBA" id="ARBA00009509"/>
    </source>
</evidence>
<keyword evidence="6" id="KW-0998">Cell outer membrane</keyword>
<organism evidence="10 11">
    <name type="scientific">Sulfidibacter corallicola</name>
    <dbReference type="NCBI Taxonomy" id="2818388"/>
    <lineage>
        <taxon>Bacteria</taxon>
        <taxon>Pseudomonadati</taxon>
        <taxon>Acidobacteriota</taxon>
        <taxon>Holophagae</taxon>
        <taxon>Acanthopleuribacterales</taxon>
        <taxon>Acanthopleuribacteraceae</taxon>
        <taxon>Sulfidibacter</taxon>
    </lineage>
</organism>
<dbReference type="Gene3D" id="3.30.70.1530">
    <property type="entry name" value="Hypothetical protein rpa1041"/>
    <property type="match status" value="1"/>
</dbReference>
<gene>
    <name evidence="10" type="primary">sctJ</name>
    <name evidence="10" type="ORF">J3U87_01555</name>
</gene>
<dbReference type="InterPro" id="IPR045851">
    <property type="entry name" value="AMP-bd_C_sf"/>
</dbReference>
<evidence type="ECO:0000256" key="5">
    <source>
        <dbReference type="ARBA" id="ARBA00023139"/>
    </source>
</evidence>
<evidence type="ECO:0000313" key="10">
    <source>
        <dbReference type="EMBL" id="QTD51128.1"/>
    </source>
</evidence>
<dbReference type="KEGG" id="scor:J3U87_01555"/>
<evidence type="ECO:0000256" key="3">
    <source>
        <dbReference type="ARBA" id="ARBA00022729"/>
    </source>
</evidence>
<dbReference type="PANTHER" id="PTHR30046:SF2">
    <property type="entry name" value="YOP PROTEINS TRANSLOCATION LIPOPROTEIN J"/>
    <property type="match status" value="1"/>
</dbReference>
<evidence type="ECO:0000256" key="8">
    <source>
        <dbReference type="SAM" id="Phobius"/>
    </source>
</evidence>
<keyword evidence="3" id="KW-0732">Signal</keyword>
<dbReference type="AlphaFoldDB" id="A0A8A4TQ63"/>
<keyword evidence="8" id="KW-0812">Transmembrane</keyword>